<evidence type="ECO:0000313" key="2">
    <source>
        <dbReference type="EMBL" id="KAB2629649.1"/>
    </source>
</evidence>
<evidence type="ECO:0000313" key="3">
    <source>
        <dbReference type="Proteomes" id="UP000327157"/>
    </source>
</evidence>
<dbReference type="InterPro" id="IPR048333">
    <property type="entry name" value="HA2_WH"/>
</dbReference>
<dbReference type="SMART" id="SM00847">
    <property type="entry name" value="HA2"/>
    <property type="match status" value="1"/>
</dbReference>
<comment type="caution">
    <text evidence="2">The sequence shown here is derived from an EMBL/GenBank/DDBJ whole genome shotgun (WGS) entry which is preliminary data.</text>
</comment>
<protein>
    <submittedName>
        <fullName evidence="2">ATP-dependent RNA helicase DHX37</fullName>
    </submittedName>
</protein>
<evidence type="ECO:0000259" key="1">
    <source>
        <dbReference type="SMART" id="SM00847"/>
    </source>
</evidence>
<feature type="domain" description="Helicase-associated" evidence="1">
    <location>
        <begin position="30"/>
        <end position="133"/>
    </location>
</feature>
<dbReference type="Pfam" id="PF21010">
    <property type="entry name" value="HA2_C"/>
    <property type="match status" value="1"/>
</dbReference>
<proteinExistence type="predicted"/>
<accession>A0A5N5HP02</accession>
<keyword evidence="2" id="KW-0347">Helicase</keyword>
<sequence length="232" mass="26070">MYESMTIFVCASHIPNFPFPTPPEAGALDEAGRLLVALGATERNGRLSALGHSMACYPLRPRHSRMLLKVIEMMSEAINHARAKLVLAYAVAIAGALSCAYPFVRQFEDTNNHDNACGDAPFQNSNQEKLRRKKLKETLKGAHERFPIRENITPRTSWRKYGVAKSIRASSSSESSEFRHRNVHAVSFWSSFVELPPRGVPMPNDNSDQFRDVAKAFPYVLLQGREHSRESI</sequence>
<reference evidence="2 3" key="1">
    <citation type="submission" date="2019-09" db="EMBL/GenBank/DDBJ databases">
        <authorList>
            <person name="Ou C."/>
        </authorList>
    </citation>
    <scope>NUCLEOTIDE SEQUENCE [LARGE SCALE GENOMIC DNA]</scope>
    <source>
        <strain evidence="2">S2</strain>
        <tissue evidence="2">Leaf</tissue>
    </source>
</reference>
<keyword evidence="2" id="KW-0067">ATP-binding</keyword>
<dbReference type="Pfam" id="PF04408">
    <property type="entry name" value="WHD_HA2"/>
    <property type="match status" value="1"/>
</dbReference>
<organism evidence="2 3">
    <name type="scientific">Pyrus ussuriensis x Pyrus communis</name>
    <dbReference type="NCBI Taxonomy" id="2448454"/>
    <lineage>
        <taxon>Eukaryota</taxon>
        <taxon>Viridiplantae</taxon>
        <taxon>Streptophyta</taxon>
        <taxon>Embryophyta</taxon>
        <taxon>Tracheophyta</taxon>
        <taxon>Spermatophyta</taxon>
        <taxon>Magnoliopsida</taxon>
        <taxon>eudicotyledons</taxon>
        <taxon>Gunneridae</taxon>
        <taxon>Pentapetalae</taxon>
        <taxon>rosids</taxon>
        <taxon>fabids</taxon>
        <taxon>Rosales</taxon>
        <taxon>Rosaceae</taxon>
        <taxon>Amygdaloideae</taxon>
        <taxon>Maleae</taxon>
        <taxon>Pyrus</taxon>
    </lineage>
</organism>
<keyword evidence="3" id="KW-1185">Reference proteome</keyword>
<dbReference type="InterPro" id="IPR007502">
    <property type="entry name" value="Helicase-assoc_dom"/>
</dbReference>
<dbReference type="GO" id="GO:0004386">
    <property type="term" value="F:helicase activity"/>
    <property type="evidence" value="ECO:0007669"/>
    <property type="project" value="UniProtKB-KW"/>
</dbReference>
<dbReference type="EMBL" id="SMOL01000148">
    <property type="protein sequence ID" value="KAB2629649.1"/>
    <property type="molecule type" value="Genomic_DNA"/>
</dbReference>
<gene>
    <name evidence="2" type="ORF">D8674_034444</name>
</gene>
<keyword evidence="2" id="KW-0547">Nucleotide-binding</keyword>
<keyword evidence="2" id="KW-0378">Hydrolase</keyword>
<dbReference type="Proteomes" id="UP000327157">
    <property type="component" value="Chromosome 8"/>
</dbReference>
<reference evidence="2 3" key="3">
    <citation type="submission" date="2019-11" db="EMBL/GenBank/DDBJ databases">
        <title>A de novo genome assembly of a pear dwarfing rootstock.</title>
        <authorList>
            <person name="Wang F."/>
            <person name="Wang J."/>
            <person name="Li S."/>
            <person name="Zhang Y."/>
            <person name="Fang M."/>
            <person name="Ma L."/>
            <person name="Zhao Y."/>
            <person name="Jiang S."/>
        </authorList>
    </citation>
    <scope>NUCLEOTIDE SEQUENCE [LARGE SCALE GENOMIC DNA]</scope>
    <source>
        <strain evidence="2">S2</strain>
        <tissue evidence="2">Leaf</tissue>
    </source>
</reference>
<name>A0A5N5HP02_9ROSA</name>
<dbReference type="Gene3D" id="1.20.120.1080">
    <property type="match status" value="1"/>
</dbReference>
<dbReference type="AlphaFoldDB" id="A0A5N5HP02"/>
<reference evidence="3" key="2">
    <citation type="submission" date="2019-10" db="EMBL/GenBank/DDBJ databases">
        <title>A de novo genome assembly of a pear dwarfing rootstock.</title>
        <authorList>
            <person name="Wang F."/>
            <person name="Wang J."/>
            <person name="Li S."/>
            <person name="Zhang Y."/>
            <person name="Fang M."/>
            <person name="Ma L."/>
            <person name="Zhao Y."/>
            <person name="Jiang S."/>
        </authorList>
    </citation>
    <scope>NUCLEOTIDE SEQUENCE [LARGE SCALE GENOMIC DNA]</scope>
</reference>